<evidence type="ECO:0000256" key="4">
    <source>
        <dbReference type="ARBA" id="ARBA00022692"/>
    </source>
</evidence>
<dbReference type="OMA" id="RVQETCA"/>
<evidence type="ECO:0000256" key="1">
    <source>
        <dbReference type="ARBA" id="ARBA00004323"/>
    </source>
</evidence>
<keyword evidence="8 9" id="KW-0325">Glycoprotein</keyword>
<keyword evidence="9" id="KW-0119">Carbohydrate metabolism</keyword>
<dbReference type="InterPro" id="IPR018011">
    <property type="entry name" value="Carb_sulfotrans_8-10"/>
</dbReference>
<dbReference type="OrthoDB" id="2019940at2759"/>
<dbReference type="PANTHER" id="PTHR12137">
    <property type="entry name" value="CARBOHYDRATE SULFOTRANSFERASE"/>
    <property type="match status" value="1"/>
</dbReference>
<dbReference type="Proteomes" id="UP000887568">
    <property type="component" value="Unplaced"/>
</dbReference>
<sequence length="442" mass="51437">MAVRICTRLSRSKLVVFILLLAVAVVGTVGLMYTMHAPSGVDFSKVKVDRVPIRAPGPDFLRLEDDWWDGLQKNALFKKTKTIDSVNRSRSESSEIEEDTEEMSFAVAKTWKRATKMPNPDTKTDAVSLDIMASTSRNQVQTSKTLANESCDKTCRWWREQERRQRRVQETCADALHKRTQPVVHYYLTSQTLRTMTHLLVLDSHKLIYCYVPKVSCTNWKRIFLVAKGIFPSVQDIEQRRTHLATDALMRTLSSYPLQTANRLLKEYKKFMFVRHPFERILSAYIDKFQLDYPSSKHFRETSAVEIARYGDLSKTSRLKDGTLNITFQQFSRFVSDPINQNLEPHWQEMYRQCQPCMIQYDFIGNYSSLKEDADFIIKTTKLNQPFPESTNPTGSSKQSKIKRYFSQLTEDEIDALYQRYSTDFHLFGYSVPPYISNRTFS</sequence>
<proteinExistence type="inferred from homology"/>
<evidence type="ECO:0000256" key="9">
    <source>
        <dbReference type="RuleBase" id="RU364020"/>
    </source>
</evidence>
<dbReference type="EnsemblMetazoa" id="XM_038199418.1">
    <property type="protein sequence ID" value="XP_038055346.1"/>
    <property type="gene ID" value="LOC119727518"/>
</dbReference>
<dbReference type="GO" id="GO:0016051">
    <property type="term" value="P:carbohydrate biosynthetic process"/>
    <property type="evidence" value="ECO:0007669"/>
    <property type="project" value="InterPro"/>
</dbReference>
<keyword evidence="9" id="KW-0735">Signal-anchor</keyword>
<keyword evidence="4" id="KW-0812">Transmembrane</keyword>
<protein>
    <recommendedName>
        <fullName evidence="9">Carbohydrate sulfotransferase</fullName>
        <ecNumber evidence="9">2.8.2.-</ecNumber>
    </recommendedName>
</protein>
<dbReference type="EC" id="2.8.2.-" evidence="9"/>
<dbReference type="AlphaFoldDB" id="A0A913ZWA7"/>
<dbReference type="Pfam" id="PF03567">
    <property type="entry name" value="Sulfotransfer_2"/>
    <property type="match status" value="1"/>
</dbReference>
<dbReference type="GO" id="GO:0008146">
    <property type="term" value="F:sulfotransferase activity"/>
    <property type="evidence" value="ECO:0007669"/>
    <property type="project" value="InterPro"/>
</dbReference>
<evidence type="ECO:0000256" key="7">
    <source>
        <dbReference type="ARBA" id="ARBA00023136"/>
    </source>
</evidence>
<evidence type="ECO:0000256" key="2">
    <source>
        <dbReference type="ARBA" id="ARBA00006339"/>
    </source>
</evidence>
<dbReference type="GeneID" id="119727518"/>
<comment type="subcellular location">
    <subcellularLocation>
        <location evidence="1 9">Golgi apparatus membrane</location>
        <topology evidence="1 9">Single-pass type II membrane protein</topology>
    </subcellularLocation>
</comment>
<keyword evidence="11" id="KW-1185">Reference proteome</keyword>
<dbReference type="GO" id="GO:0000139">
    <property type="term" value="C:Golgi membrane"/>
    <property type="evidence" value="ECO:0007669"/>
    <property type="project" value="UniProtKB-SubCell"/>
</dbReference>
<keyword evidence="7" id="KW-0472">Membrane</keyword>
<comment type="similarity">
    <text evidence="2 9">Belongs to the sulfotransferase 2 family.</text>
</comment>
<evidence type="ECO:0000313" key="11">
    <source>
        <dbReference type="Proteomes" id="UP000887568"/>
    </source>
</evidence>
<keyword evidence="5" id="KW-1133">Transmembrane helix</keyword>
<keyword evidence="6 9" id="KW-0333">Golgi apparatus</keyword>
<keyword evidence="3 9" id="KW-0808">Transferase</keyword>
<organism evidence="10 11">
    <name type="scientific">Patiria miniata</name>
    <name type="common">Bat star</name>
    <name type="synonym">Asterina miniata</name>
    <dbReference type="NCBI Taxonomy" id="46514"/>
    <lineage>
        <taxon>Eukaryota</taxon>
        <taxon>Metazoa</taxon>
        <taxon>Echinodermata</taxon>
        <taxon>Eleutherozoa</taxon>
        <taxon>Asterozoa</taxon>
        <taxon>Asteroidea</taxon>
        <taxon>Valvatacea</taxon>
        <taxon>Valvatida</taxon>
        <taxon>Asterinidae</taxon>
        <taxon>Patiria</taxon>
    </lineage>
</organism>
<evidence type="ECO:0000313" key="10">
    <source>
        <dbReference type="EnsemblMetazoa" id="XP_038055346.1"/>
    </source>
</evidence>
<evidence type="ECO:0000256" key="5">
    <source>
        <dbReference type="ARBA" id="ARBA00022989"/>
    </source>
</evidence>
<evidence type="ECO:0000256" key="3">
    <source>
        <dbReference type="ARBA" id="ARBA00022679"/>
    </source>
</evidence>
<accession>A0A913ZWA7</accession>
<evidence type="ECO:0000256" key="8">
    <source>
        <dbReference type="ARBA" id="ARBA00023180"/>
    </source>
</evidence>
<name>A0A913ZWA7_PATMI</name>
<dbReference type="InterPro" id="IPR005331">
    <property type="entry name" value="Sulfotransferase"/>
</dbReference>
<reference evidence="10" key="1">
    <citation type="submission" date="2022-11" db="UniProtKB">
        <authorList>
            <consortium name="EnsemblMetazoa"/>
        </authorList>
    </citation>
    <scope>IDENTIFICATION</scope>
</reference>
<dbReference type="PANTHER" id="PTHR12137:SF54">
    <property type="entry name" value="CARBOHYDRATE SULFOTRANSFERASE"/>
    <property type="match status" value="1"/>
</dbReference>
<evidence type="ECO:0000256" key="6">
    <source>
        <dbReference type="ARBA" id="ARBA00023034"/>
    </source>
</evidence>
<dbReference type="RefSeq" id="XP_038055346.1">
    <property type="nucleotide sequence ID" value="XM_038199418.1"/>
</dbReference>